<dbReference type="Proteomes" id="UP000274131">
    <property type="component" value="Unassembled WGS sequence"/>
</dbReference>
<dbReference type="AlphaFoldDB" id="A0A0N4VBE8"/>
<protein>
    <submittedName>
        <fullName evidence="3">RagB/SusD family nutrient uptake outer membrane protein</fullName>
    </submittedName>
</protein>
<evidence type="ECO:0000313" key="2">
    <source>
        <dbReference type="Proteomes" id="UP000274131"/>
    </source>
</evidence>
<sequence length="121" mass="13887">MVAEDGSSQNRYGRWSEILNQRIISGQYNTWPSYEVPFLNNGHLNYGKFDGPRIIYRRTIKPAYQLYDSVTGGNLLLVQEANGLFSKITGNTEYFPEDGIENENEQSTNPRRSIYVKTVSK</sequence>
<keyword evidence="2" id="KW-1185">Reference proteome</keyword>
<reference evidence="1 2" key="2">
    <citation type="submission" date="2018-10" db="EMBL/GenBank/DDBJ databases">
        <authorList>
            <consortium name="Pathogen Informatics"/>
        </authorList>
    </citation>
    <scope>NUCLEOTIDE SEQUENCE [LARGE SCALE GENOMIC DNA]</scope>
</reference>
<evidence type="ECO:0000313" key="3">
    <source>
        <dbReference type="WBParaSite" id="EVEC_0000785401-mRNA-1"/>
    </source>
</evidence>
<dbReference type="EMBL" id="UXUI01008879">
    <property type="protein sequence ID" value="VDD92587.1"/>
    <property type="molecule type" value="Genomic_DNA"/>
</dbReference>
<gene>
    <name evidence="1" type="ORF">EVEC_LOCUS7338</name>
</gene>
<dbReference type="WBParaSite" id="EVEC_0000785401-mRNA-1">
    <property type="protein sequence ID" value="EVEC_0000785401-mRNA-1"/>
    <property type="gene ID" value="EVEC_0000785401"/>
</dbReference>
<organism evidence="3">
    <name type="scientific">Enterobius vermicularis</name>
    <name type="common">Human pinworm</name>
    <dbReference type="NCBI Taxonomy" id="51028"/>
    <lineage>
        <taxon>Eukaryota</taxon>
        <taxon>Metazoa</taxon>
        <taxon>Ecdysozoa</taxon>
        <taxon>Nematoda</taxon>
        <taxon>Chromadorea</taxon>
        <taxon>Rhabditida</taxon>
        <taxon>Spirurina</taxon>
        <taxon>Oxyuridomorpha</taxon>
        <taxon>Oxyuroidea</taxon>
        <taxon>Oxyuridae</taxon>
        <taxon>Enterobius</taxon>
    </lineage>
</organism>
<reference evidence="3" key="1">
    <citation type="submission" date="2017-02" db="UniProtKB">
        <authorList>
            <consortium name="WormBaseParasite"/>
        </authorList>
    </citation>
    <scope>IDENTIFICATION</scope>
</reference>
<evidence type="ECO:0000313" key="1">
    <source>
        <dbReference type="EMBL" id="VDD92587.1"/>
    </source>
</evidence>
<name>A0A0N4VBE8_ENTVE</name>
<accession>A0A0N4VBE8</accession>
<proteinExistence type="predicted"/>